<name>A0A1J8QEJ7_9AGAM</name>
<feature type="region of interest" description="Disordered" evidence="1">
    <location>
        <begin position="924"/>
        <end position="1004"/>
    </location>
</feature>
<dbReference type="Proteomes" id="UP000183567">
    <property type="component" value="Unassembled WGS sequence"/>
</dbReference>
<dbReference type="InterPro" id="IPR000198">
    <property type="entry name" value="RhoGAP_dom"/>
</dbReference>
<feature type="compositionally biased region" description="Polar residues" evidence="1">
    <location>
        <begin position="746"/>
        <end position="760"/>
    </location>
</feature>
<feature type="region of interest" description="Disordered" evidence="1">
    <location>
        <begin position="508"/>
        <end position="567"/>
    </location>
</feature>
<dbReference type="STRING" id="180088.A0A1J8QEJ7"/>
<dbReference type="InterPro" id="IPR008936">
    <property type="entry name" value="Rho_GTPase_activation_prot"/>
</dbReference>
<dbReference type="Pfam" id="PF00620">
    <property type="entry name" value="RhoGAP"/>
    <property type="match status" value="2"/>
</dbReference>
<gene>
    <name evidence="3" type="ORF">AZE42_06355</name>
</gene>
<reference evidence="3 4" key="1">
    <citation type="submission" date="2016-03" db="EMBL/GenBank/DDBJ databases">
        <title>Comparative genomics of the ectomycorrhizal sister species Rhizopogon vinicolor and Rhizopogon vesiculosus (Basidiomycota: Boletales) reveals a divergence of the mating type B locus.</title>
        <authorList>
            <person name="Mujic A.B."/>
            <person name="Kuo A."/>
            <person name="Tritt A."/>
            <person name="Lipzen A."/>
            <person name="Chen C."/>
            <person name="Johnson J."/>
            <person name="Sharma A."/>
            <person name="Barry K."/>
            <person name="Grigoriev I.V."/>
            <person name="Spatafora J.W."/>
        </authorList>
    </citation>
    <scope>NUCLEOTIDE SEQUENCE [LARGE SCALE GENOMIC DNA]</scope>
    <source>
        <strain evidence="3 4">AM-OR11-056</strain>
    </source>
</reference>
<feature type="compositionally biased region" description="Polar residues" evidence="1">
    <location>
        <begin position="771"/>
        <end position="786"/>
    </location>
</feature>
<dbReference type="SUPFAM" id="SSF48350">
    <property type="entry name" value="GTPase activation domain, GAP"/>
    <property type="match status" value="1"/>
</dbReference>
<feature type="compositionally biased region" description="Pro residues" evidence="1">
    <location>
        <begin position="100"/>
        <end position="109"/>
    </location>
</feature>
<feature type="domain" description="Rho-GAP" evidence="2">
    <location>
        <begin position="649"/>
        <end position="885"/>
    </location>
</feature>
<dbReference type="PANTHER" id="PTHR12783">
    <property type="entry name" value="RALA BINDING PROTEIN 1 RALBP1"/>
    <property type="match status" value="1"/>
</dbReference>
<dbReference type="Gene3D" id="1.10.555.10">
    <property type="entry name" value="Rho GTPase activation protein"/>
    <property type="match status" value="1"/>
</dbReference>
<feature type="compositionally biased region" description="Basic and acidic residues" evidence="1">
    <location>
        <begin position="253"/>
        <end position="279"/>
    </location>
</feature>
<accession>A0A1J8QEJ7</accession>
<evidence type="ECO:0000259" key="2">
    <source>
        <dbReference type="PROSITE" id="PS50238"/>
    </source>
</evidence>
<organism evidence="3 4">
    <name type="scientific">Rhizopogon vesiculosus</name>
    <dbReference type="NCBI Taxonomy" id="180088"/>
    <lineage>
        <taxon>Eukaryota</taxon>
        <taxon>Fungi</taxon>
        <taxon>Dikarya</taxon>
        <taxon>Basidiomycota</taxon>
        <taxon>Agaricomycotina</taxon>
        <taxon>Agaricomycetes</taxon>
        <taxon>Agaricomycetidae</taxon>
        <taxon>Boletales</taxon>
        <taxon>Suillineae</taxon>
        <taxon>Rhizopogonaceae</taxon>
        <taxon>Rhizopogon</taxon>
    </lineage>
</organism>
<protein>
    <recommendedName>
        <fullName evidence="2">Rho-GAP domain-containing protein</fullName>
    </recommendedName>
</protein>
<dbReference type="GO" id="GO:0005096">
    <property type="term" value="F:GTPase activator activity"/>
    <property type="evidence" value="ECO:0007669"/>
    <property type="project" value="InterPro"/>
</dbReference>
<evidence type="ECO:0000313" key="4">
    <source>
        <dbReference type="Proteomes" id="UP000183567"/>
    </source>
</evidence>
<feature type="region of interest" description="Disordered" evidence="1">
    <location>
        <begin position="342"/>
        <end position="380"/>
    </location>
</feature>
<feature type="region of interest" description="Disordered" evidence="1">
    <location>
        <begin position="62"/>
        <end position="113"/>
    </location>
</feature>
<dbReference type="SMART" id="SM00324">
    <property type="entry name" value="RhoGAP"/>
    <property type="match status" value="1"/>
</dbReference>
<dbReference type="GO" id="GO:0007264">
    <property type="term" value="P:small GTPase-mediated signal transduction"/>
    <property type="evidence" value="ECO:0007669"/>
    <property type="project" value="InterPro"/>
</dbReference>
<dbReference type="OrthoDB" id="185175at2759"/>
<proteinExistence type="predicted"/>
<feature type="region of interest" description="Disordered" evidence="1">
    <location>
        <begin position="425"/>
        <end position="481"/>
    </location>
</feature>
<evidence type="ECO:0000256" key="1">
    <source>
        <dbReference type="SAM" id="MobiDB-lite"/>
    </source>
</evidence>
<dbReference type="InterPro" id="IPR039767">
    <property type="entry name" value="RALBP1"/>
</dbReference>
<keyword evidence="4" id="KW-1185">Reference proteome</keyword>
<feature type="compositionally biased region" description="Low complexity" evidence="1">
    <location>
        <begin position="989"/>
        <end position="1004"/>
    </location>
</feature>
<feature type="compositionally biased region" description="Low complexity" evidence="1">
    <location>
        <begin position="960"/>
        <end position="969"/>
    </location>
</feature>
<feature type="compositionally biased region" description="Pro residues" evidence="1">
    <location>
        <begin position="466"/>
        <end position="477"/>
    </location>
</feature>
<sequence>MFGNHDHSQDHHVVQFKQPFSLSSASLSSSLSTSVTSSTLLPAGPSSHFDISTSDQLPTFCSSTLKSHSGGPISRPTPYSFSSPPSMGQVNSRPEVATPPLSPSPPLPSASPSAGFRLARAFVGRRKKSDTLNTSSGSSQISSRVGREHQSGDESLPGTPRSAPPRPSYGAKQLTLSLASHVFSKKHTSSASAPVSPAVSLVPPPPPPKIAVPHSVSHLAPVNTNIDKRGSVMTTTSPIAPALDFMRRVDEASEFGSSKENERRELDKSELKEIRRKSDSTLSHHTIKPGFGTRNPRPVSMAESLQSNHTIVPVSKRLSAFLTEADNCMAEEEDGDSIAEKACPTPLRSTSPFKRGSPASSIKVGRDRRSQSLNLGPPLTLMTSAPDCTAATASMSMGAIPTVFRSISEDKERSGVAVGFSSLLPSAARGTSPVPSRTNVIYSDCRPSSPLRPERNLPDIPAPQRRFPPAPTAPPSSPSFRQTAISITGLAPAAGLARRAVEKMGRVWGKASSPTSTYTSAQAGSTSSSFSSSRSSPLSRASSGNDEPSNKTYRHAPQASSASWSISSASSASDHEGLLLSPGPIIGKRLRGPVRMSPKGAGVAGGLVFGRDLKMCVRDTAIDSVRNAIRVKEFESSDAESDVPSVPSAPLESRRLPALVVRCAQHILTCGIQELGLFRVNGRSSHVAKLRSEFDTGADFDIAQCNPAHLDPHAVASIFKAYLRELREPILTNVLSPAFEAAMTSERLSNNMPEPSSSPRSIHPGLRKPPSLSTLAMPNFSGSHPPSESLRKALSSLIARLPQENRDLLLTVTEIINATAQHSEDTRMPLNNLLLVLCPSLSMNPSLVQALCECKGIWDEVQRPVNFNPPARPSRESVPSLHDVLEEETLEKKDVKMSLKHDDSGALPEVPADDMVEPLAAPANTPVDVTSSQSSIATRASLDAARSTSDTSSFAPTDDSSSVSQCSQQEHPITPPSVNVKLPNPYSPPSFSSSTDSLSSPSVSLSSHLRSAKHLPLLDDFSEPQTSTSPHTLIIADPAPLSLPTSRHVQPQFQFPSTGGDLAHLHSLMHRKSTPSMSFPSVQQTDIPNSNSLASRAKRMKKPSLHLLFSKRSASPISSPIAPVYSRNSSASESSPVSMMTAQSTGRFSFPPVLNTAIDSSSISLALGIEEEEQSDFDSSVGHATAKNVLRESVALQSPILPGGLPRSPARLSAQTPYRHIEVSLPDDDEFSDGDWTQSVLLAAGESVW</sequence>
<dbReference type="PANTHER" id="PTHR12783:SF5">
    <property type="entry name" value="RALA-BINDING PROTEIN 1"/>
    <property type="match status" value="1"/>
</dbReference>
<feature type="compositionally biased region" description="Polar residues" evidence="1">
    <location>
        <begin position="927"/>
        <end position="938"/>
    </location>
</feature>
<feature type="region of interest" description="Disordered" evidence="1">
    <location>
        <begin position="125"/>
        <end position="170"/>
    </location>
</feature>
<feature type="region of interest" description="Disordered" evidence="1">
    <location>
        <begin position="253"/>
        <end position="297"/>
    </location>
</feature>
<dbReference type="PROSITE" id="PS50238">
    <property type="entry name" value="RHOGAP"/>
    <property type="match status" value="1"/>
</dbReference>
<dbReference type="GO" id="GO:0031267">
    <property type="term" value="F:small GTPase binding"/>
    <property type="evidence" value="ECO:0007669"/>
    <property type="project" value="InterPro"/>
</dbReference>
<evidence type="ECO:0000313" key="3">
    <source>
        <dbReference type="EMBL" id="OJA07834.1"/>
    </source>
</evidence>
<feature type="compositionally biased region" description="Polar residues" evidence="1">
    <location>
        <begin position="77"/>
        <end position="92"/>
    </location>
</feature>
<dbReference type="EMBL" id="LVVM01006535">
    <property type="protein sequence ID" value="OJA07834.1"/>
    <property type="molecule type" value="Genomic_DNA"/>
</dbReference>
<dbReference type="CDD" id="cd00159">
    <property type="entry name" value="RhoGAP"/>
    <property type="match status" value="1"/>
</dbReference>
<comment type="caution">
    <text evidence="3">The sequence shown here is derived from an EMBL/GenBank/DDBJ whole genome shotgun (WGS) entry which is preliminary data.</text>
</comment>
<feature type="region of interest" description="Disordered" evidence="1">
    <location>
        <begin position="746"/>
        <end position="788"/>
    </location>
</feature>
<feature type="compositionally biased region" description="Polar residues" evidence="1">
    <location>
        <begin position="946"/>
        <end position="959"/>
    </location>
</feature>
<dbReference type="AlphaFoldDB" id="A0A1J8QEJ7"/>
<feature type="compositionally biased region" description="Low complexity" evidence="1">
    <location>
        <begin position="515"/>
        <end position="543"/>
    </location>
</feature>